<dbReference type="RefSeq" id="WP_303279748.1">
    <property type="nucleotide sequence ID" value="NZ_JAUOEK010000183.1"/>
</dbReference>
<proteinExistence type="predicted"/>
<dbReference type="SMART" id="SM00797">
    <property type="entry name" value="AHS2"/>
    <property type="match status" value="1"/>
</dbReference>
<dbReference type="InterPro" id="IPR052708">
    <property type="entry name" value="PxpC"/>
</dbReference>
<dbReference type="PANTHER" id="PTHR43309">
    <property type="entry name" value="5-OXOPROLINASE SUBUNIT C"/>
    <property type="match status" value="1"/>
</dbReference>
<dbReference type="Gene3D" id="2.40.100.10">
    <property type="entry name" value="Cyclophilin-like"/>
    <property type="match status" value="1"/>
</dbReference>
<evidence type="ECO:0000256" key="2">
    <source>
        <dbReference type="ARBA" id="ARBA00022801"/>
    </source>
</evidence>
<protein>
    <submittedName>
        <fullName evidence="5">Biotin-dependent carboxyltransferase family protein</fullName>
    </submittedName>
</protein>
<organism evidence="5 6">
    <name type="scientific">Flavivirga aquimarina</name>
    <dbReference type="NCBI Taxonomy" id="2027862"/>
    <lineage>
        <taxon>Bacteria</taxon>
        <taxon>Pseudomonadati</taxon>
        <taxon>Bacteroidota</taxon>
        <taxon>Flavobacteriia</taxon>
        <taxon>Flavobacteriales</taxon>
        <taxon>Flavobacteriaceae</taxon>
        <taxon>Flavivirga</taxon>
    </lineage>
</organism>
<keyword evidence="6" id="KW-1185">Reference proteome</keyword>
<evidence type="ECO:0000313" key="5">
    <source>
        <dbReference type="EMBL" id="MDO5972031.1"/>
    </source>
</evidence>
<sequence length="282" mass="31251">MVKVLKAGLYTTIQDLGRYGYQEYGVPYSGVMDAYSASMANILLGNNENTAVMEITMSGPTLEFNCHTSICISGADLSPKLNKTPIKINNPIPVKSGDIVSFGKHISGFRCYLAVTGGFKTEKMMNSHSMYQGITKQPLLFKNQELIIDATLKDFDKKHAAIKINTSHFKTKELEVFKGPEFDKLSKAQQDLLFSQHFTIAKENNRMAYQLLEPLENSLEAIITSLVLPGTIQLTPSGKLIILMRDCQTTGGYPRVLQLKGASINILSQKFTGDSIRLTLKE</sequence>
<reference evidence="5" key="1">
    <citation type="submission" date="2023-07" db="EMBL/GenBank/DDBJ databases">
        <title>Two novel species in the genus Flavivirga.</title>
        <authorList>
            <person name="Kwon K."/>
        </authorList>
    </citation>
    <scope>NUCLEOTIDE SEQUENCE</scope>
    <source>
        <strain evidence="5">KCTC 52353</strain>
    </source>
</reference>
<name>A0ABT8WFY6_9FLAO</name>
<evidence type="ECO:0000256" key="3">
    <source>
        <dbReference type="ARBA" id="ARBA00022840"/>
    </source>
</evidence>
<evidence type="ECO:0000313" key="6">
    <source>
        <dbReference type="Proteomes" id="UP001176883"/>
    </source>
</evidence>
<comment type="caution">
    <text evidence="5">The sequence shown here is derived from an EMBL/GenBank/DDBJ whole genome shotgun (WGS) entry which is preliminary data.</text>
</comment>
<dbReference type="Pfam" id="PF02626">
    <property type="entry name" value="CT_A_B"/>
    <property type="match status" value="1"/>
</dbReference>
<keyword evidence="1" id="KW-0547">Nucleotide-binding</keyword>
<accession>A0ABT8WFY6</accession>
<evidence type="ECO:0000259" key="4">
    <source>
        <dbReference type="SMART" id="SM00797"/>
    </source>
</evidence>
<dbReference type="InterPro" id="IPR029000">
    <property type="entry name" value="Cyclophilin-like_dom_sf"/>
</dbReference>
<keyword evidence="3" id="KW-0067">ATP-binding</keyword>
<dbReference type="PANTHER" id="PTHR43309:SF5">
    <property type="entry name" value="5-OXOPROLINASE SUBUNIT C"/>
    <property type="match status" value="1"/>
</dbReference>
<dbReference type="EMBL" id="JAUOEK010000183">
    <property type="protein sequence ID" value="MDO5972031.1"/>
    <property type="molecule type" value="Genomic_DNA"/>
</dbReference>
<feature type="domain" description="Carboxyltransferase" evidence="4">
    <location>
        <begin position="23"/>
        <end position="282"/>
    </location>
</feature>
<dbReference type="InterPro" id="IPR003778">
    <property type="entry name" value="CT_A_B"/>
</dbReference>
<keyword evidence="2" id="KW-0378">Hydrolase</keyword>
<evidence type="ECO:0000256" key="1">
    <source>
        <dbReference type="ARBA" id="ARBA00022741"/>
    </source>
</evidence>
<gene>
    <name evidence="5" type="ORF">Q4Q35_19700</name>
</gene>
<dbReference type="Proteomes" id="UP001176883">
    <property type="component" value="Unassembled WGS sequence"/>
</dbReference>